<dbReference type="PROSITE" id="PS00383">
    <property type="entry name" value="TYR_PHOSPHATASE_1"/>
    <property type="match status" value="1"/>
</dbReference>
<dbReference type="PROSITE" id="PS50056">
    <property type="entry name" value="TYR_PHOSPHATASE_2"/>
    <property type="match status" value="1"/>
</dbReference>
<dbReference type="SMART" id="SM00195">
    <property type="entry name" value="DSPc"/>
    <property type="match status" value="1"/>
</dbReference>
<evidence type="ECO:0000256" key="2">
    <source>
        <dbReference type="ARBA" id="ARBA00013064"/>
    </source>
</evidence>
<dbReference type="OrthoDB" id="10252009at2759"/>
<dbReference type="EC" id="3.1.3.48" evidence="2"/>
<feature type="domain" description="Tyrosine specific protein phosphatases" evidence="6">
    <location>
        <begin position="106"/>
        <end position="151"/>
    </location>
</feature>
<sequence>MEVFNSDPISDIIPVPGLCISDITISRTVASLKERQVTHVVSLTSTRDCPRIPQETGIQHLHIEIDDNPMEDLLMHLDGICAWIRNALHSSPSKSTHDPTQGRTDSPGQTPKVLVHCLQGISRSGSIIVAYLMQEQSLDYDAALAIARISRSIIMPNSGFADQLRLWHQMGYSIYRDAEDSNEEEQEPKLEYEEWKANRGVLLSKGQEEKQKIMFKSMADMAARFGARRLELKRDDDV</sequence>
<protein>
    <recommendedName>
        <fullName evidence="2">protein-tyrosine-phosphatase</fullName>
        <ecNumber evidence="2">3.1.3.48</ecNumber>
    </recommendedName>
</protein>
<dbReference type="Proteomes" id="UP000799324">
    <property type="component" value="Unassembled WGS sequence"/>
</dbReference>
<evidence type="ECO:0000313" key="8">
    <source>
        <dbReference type="Proteomes" id="UP000799324"/>
    </source>
</evidence>
<keyword evidence="4" id="KW-0904">Protein phosphatase</keyword>
<keyword evidence="3" id="KW-0378">Hydrolase</keyword>
<dbReference type="InterPro" id="IPR000340">
    <property type="entry name" value="Dual-sp_phosphatase_cat-dom"/>
</dbReference>
<gene>
    <name evidence="7" type="ORF">K491DRAFT_265523</name>
</gene>
<evidence type="ECO:0000259" key="5">
    <source>
        <dbReference type="PROSITE" id="PS50054"/>
    </source>
</evidence>
<evidence type="ECO:0000313" key="7">
    <source>
        <dbReference type="EMBL" id="KAF2658356.1"/>
    </source>
</evidence>
<dbReference type="PANTHER" id="PTHR45848:SF4">
    <property type="entry name" value="DUAL SPECIFICITY PROTEIN PHOSPHATASE 12"/>
    <property type="match status" value="1"/>
</dbReference>
<name>A0A6A6TFZ5_9PLEO</name>
<feature type="domain" description="Tyrosine-protein phosphatase" evidence="5">
    <location>
        <begin position="10"/>
        <end position="173"/>
    </location>
</feature>
<dbReference type="InterPro" id="IPR016130">
    <property type="entry name" value="Tyr_Pase_AS"/>
</dbReference>
<comment type="similarity">
    <text evidence="1">Belongs to the protein-tyrosine phosphatase family. Non-receptor class dual specificity subfamily.</text>
</comment>
<dbReference type="PROSITE" id="PS50054">
    <property type="entry name" value="TYR_PHOSPHATASE_DUAL"/>
    <property type="match status" value="1"/>
</dbReference>
<evidence type="ECO:0000256" key="3">
    <source>
        <dbReference type="ARBA" id="ARBA00022801"/>
    </source>
</evidence>
<dbReference type="GO" id="GO:0004725">
    <property type="term" value="F:protein tyrosine phosphatase activity"/>
    <property type="evidence" value="ECO:0007669"/>
    <property type="project" value="UniProtKB-EC"/>
</dbReference>
<reference evidence="7" key="1">
    <citation type="journal article" date="2020" name="Stud. Mycol.">
        <title>101 Dothideomycetes genomes: a test case for predicting lifestyles and emergence of pathogens.</title>
        <authorList>
            <person name="Haridas S."/>
            <person name="Albert R."/>
            <person name="Binder M."/>
            <person name="Bloem J."/>
            <person name="Labutti K."/>
            <person name="Salamov A."/>
            <person name="Andreopoulos B."/>
            <person name="Baker S."/>
            <person name="Barry K."/>
            <person name="Bills G."/>
            <person name="Bluhm B."/>
            <person name="Cannon C."/>
            <person name="Castanera R."/>
            <person name="Culley D."/>
            <person name="Daum C."/>
            <person name="Ezra D."/>
            <person name="Gonzalez J."/>
            <person name="Henrissat B."/>
            <person name="Kuo A."/>
            <person name="Liang C."/>
            <person name="Lipzen A."/>
            <person name="Lutzoni F."/>
            <person name="Magnuson J."/>
            <person name="Mondo S."/>
            <person name="Nolan M."/>
            <person name="Ohm R."/>
            <person name="Pangilinan J."/>
            <person name="Park H.-J."/>
            <person name="Ramirez L."/>
            <person name="Alfaro M."/>
            <person name="Sun H."/>
            <person name="Tritt A."/>
            <person name="Yoshinaga Y."/>
            <person name="Zwiers L.-H."/>
            <person name="Turgeon B."/>
            <person name="Goodwin S."/>
            <person name="Spatafora J."/>
            <person name="Crous P."/>
            <person name="Grigoriev I."/>
        </authorList>
    </citation>
    <scope>NUCLEOTIDE SEQUENCE</scope>
    <source>
        <strain evidence="7">CBS 122681</strain>
    </source>
</reference>
<dbReference type="InterPro" id="IPR020422">
    <property type="entry name" value="TYR_PHOSPHATASE_DUAL_dom"/>
</dbReference>
<dbReference type="InterPro" id="IPR000387">
    <property type="entry name" value="Tyr_Pase_dom"/>
</dbReference>
<dbReference type="GO" id="GO:0008138">
    <property type="term" value="F:protein tyrosine/serine/threonine phosphatase activity"/>
    <property type="evidence" value="ECO:0007669"/>
    <property type="project" value="TreeGrafter"/>
</dbReference>
<accession>A0A6A6TFZ5</accession>
<proteinExistence type="inferred from homology"/>
<organism evidence="7 8">
    <name type="scientific">Lophiostoma macrostomum CBS 122681</name>
    <dbReference type="NCBI Taxonomy" id="1314788"/>
    <lineage>
        <taxon>Eukaryota</taxon>
        <taxon>Fungi</taxon>
        <taxon>Dikarya</taxon>
        <taxon>Ascomycota</taxon>
        <taxon>Pezizomycotina</taxon>
        <taxon>Dothideomycetes</taxon>
        <taxon>Pleosporomycetidae</taxon>
        <taxon>Pleosporales</taxon>
        <taxon>Lophiostomataceae</taxon>
        <taxon>Lophiostoma</taxon>
    </lineage>
</organism>
<dbReference type="PANTHER" id="PTHR45848">
    <property type="entry name" value="DUAL SPECIFICITY PROTEIN PHOSPHATASE 12 FAMILY MEMBER"/>
    <property type="match status" value="1"/>
</dbReference>
<dbReference type="Pfam" id="PF00782">
    <property type="entry name" value="DSPc"/>
    <property type="match status" value="1"/>
</dbReference>
<dbReference type="CDD" id="cd14498">
    <property type="entry name" value="DSP"/>
    <property type="match status" value="1"/>
</dbReference>
<keyword evidence="8" id="KW-1185">Reference proteome</keyword>
<evidence type="ECO:0000256" key="4">
    <source>
        <dbReference type="ARBA" id="ARBA00022912"/>
    </source>
</evidence>
<evidence type="ECO:0000256" key="1">
    <source>
        <dbReference type="ARBA" id="ARBA00008601"/>
    </source>
</evidence>
<dbReference type="EMBL" id="MU004315">
    <property type="protein sequence ID" value="KAF2658356.1"/>
    <property type="molecule type" value="Genomic_DNA"/>
</dbReference>
<dbReference type="InterPro" id="IPR029021">
    <property type="entry name" value="Prot-tyrosine_phosphatase-like"/>
</dbReference>
<dbReference type="SUPFAM" id="SSF52799">
    <property type="entry name" value="(Phosphotyrosine protein) phosphatases II"/>
    <property type="match status" value="1"/>
</dbReference>
<dbReference type="Gene3D" id="3.90.190.10">
    <property type="entry name" value="Protein tyrosine phosphatase superfamily"/>
    <property type="match status" value="1"/>
</dbReference>
<dbReference type="AlphaFoldDB" id="A0A6A6TFZ5"/>
<evidence type="ECO:0000259" key="6">
    <source>
        <dbReference type="PROSITE" id="PS50056"/>
    </source>
</evidence>